<sequence>MDAPFLPDDKTVFDFNDLVLGSMGDAPPPSSSSSGFDNVLDEDSLEDDNASSSSSTAHAATTSAANNAGKKRKYVNRQKLELEYLRETVDALQKQMDFLGNMQMNQAETGQEWKDLAEEQQLETQMAFMENTRLRAALQEELKFAETLAGIVRKKPKVLNLPTTKDLQWREFKLVQDAEDRGAAFAAIPDREYNRVLAALLQHDLSSQSTVKSTTVKYLDDGVVPGIVIESFNRLAFPGVPFHILGHALWSFLNGDIGDVQGGSGTDTFERLASDGDNVVYMKSRWRISDGLLAESRLLCKRFIDDGRQIVVWRNIIEDELLPLDPAALTFHGSGWAMVEQDGHGGTIVKFFTEISTPLTQAMPPQADAAAALPPPPADQLASRTNALTDPPDDFHVGTFTDSILSAYRNAYRRFENASMGAWSQMQQDQSSLLNGFDPAMLADLIS</sequence>
<name>A0A485LSL2_9STRA</name>
<evidence type="ECO:0000313" key="2">
    <source>
        <dbReference type="EMBL" id="KAF0682608.1"/>
    </source>
</evidence>
<dbReference type="AlphaFoldDB" id="A0A485LSL2"/>
<feature type="compositionally biased region" description="Low complexity" evidence="1">
    <location>
        <begin position="50"/>
        <end position="68"/>
    </location>
</feature>
<feature type="compositionally biased region" description="Acidic residues" evidence="1">
    <location>
        <begin position="39"/>
        <end position="49"/>
    </location>
</feature>
<keyword evidence="4" id="KW-1185">Reference proteome</keyword>
<reference evidence="2" key="2">
    <citation type="submission" date="2019-06" db="EMBL/GenBank/DDBJ databases">
        <title>Genomics analysis of Aphanomyces spp. identifies a new class of oomycete effector associated with host adaptation.</title>
        <authorList>
            <person name="Gaulin E."/>
        </authorList>
    </citation>
    <scope>NUCLEOTIDE SEQUENCE</scope>
    <source>
        <strain evidence="2">CBS 578.67</strain>
    </source>
</reference>
<protein>
    <submittedName>
        <fullName evidence="3">Aste57867_25245 protein</fullName>
    </submittedName>
</protein>
<organism evidence="3 4">
    <name type="scientific">Aphanomyces stellatus</name>
    <dbReference type="NCBI Taxonomy" id="120398"/>
    <lineage>
        <taxon>Eukaryota</taxon>
        <taxon>Sar</taxon>
        <taxon>Stramenopiles</taxon>
        <taxon>Oomycota</taxon>
        <taxon>Saprolegniomycetes</taxon>
        <taxon>Saprolegniales</taxon>
        <taxon>Verrucalvaceae</taxon>
        <taxon>Aphanomyces</taxon>
    </lineage>
</organism>
<proteinExistence type="predicted"/>
<accession>A0A485LSL2</accession>
<reference evidence="3 4" key="1">
    <citation type="submission" date="2019-03" db="EMBL/GenBank/DDBJ databases">
        <authorList>
            <person name="Gaulin E."/>
            <person name="Dumas B."/>
        </authorList>
    </citation>
    <scope>NUCLEOTIDE SEQUENCE [LARGE SCALE GENOMIC DNA]</scope>
    <source>
        <strain evidence="3">CBS 568.67</strain>
    </source>
</reference>
<evidence type="ECO:0000313" key="3">
    <source>
        <dbReference type="EMBL" id="VFU01871.1"/>
    </source>
</evidence>
<dbReference type="Proteomes" id="UP000332933">
    <property type="component" value="Unassembled WGS sequence"/>
</dbReference>
<dbReference type="EMBL" id="VJMH01007511">
    <property type="protein sequence ID" value="KAF0682608.1"/>
    <property type="molecule type" value="Genomic_DNA"/>
</dbReference>
<evidence type="ECO:0000313" key="4">
    <source>
        <dbReference type="Proteomes" id="UP000332933"/>
    </source>
</evidence>
<dbReference type="EMBL" id="CAADRA010007537">
    <property type="protein sequence ID" value="VFU01871.1"/>
    <property type="molecule type" value="Genomic_DNA"/>
</dbReference>
<evidence type="ECO:0000256" key="1">
    <source>
        <dbReference type="SAM" id="MobiDB-lite"/>
    </source>
</evidence>
<feature type="region of interest" description="Disordered" evidence="1">
    <location>
        <begin position="22"/>
        <end position="70"/>
    </location>
</feature>
<gene>
    <name evidence="3" type="primary">Aste57867_25245</name>
    <name evidence="2" type="ORF">As57867_025167</name>
    <name evidence="3" type="ORF">ASTE57867_25245</name>
</gene>
<dbReference type="OrthoDB" id="75028at2759"/>